<feature type="domain" description="Response regulatory" evidence="9">
    <location>
        <begin position="536"/>
        <end position="650"/>
    </location>
</feature>
<dbReference type="OrthoDB" id="9810730at2"/>
<dbReference type="PROSITE" id="PS50112">
    <property type="entry name" value="PAS"/>
    <property type="match status" value="1"/>
</dbReference>
<dbReference type="PANTHER" id="PTHR43047">
    <property type="entry name" value="TWO-COMPONENT HISTIDINE PROTEIN KINASE"/>
    <property type="match status" value="1"/>
</dbReference>
<dbReference type="Gene3D" id="3.40.50.2300">
    <property type="match status" value="2"/>
</dbReference>
<dbReference type="CDD" id="cd00082">
    <property type="entry name" value="HisKA"/>
    <property type="match status" value="1"/>
</dbReference>
<protein>
    <recommendedName>
        <fullName evidence="3">histidine kinase</fullName>
        <ecNumber evidence="3">2.7.13.3</ecNumber>
    </recommendedName>
</protein>
<dbReference type="NCBIfam" id="TIGR00229">
    <property type="entry name" value="sensory_box"/>
    <property type="match status" value="1"/>
</dbReference>
<dbReference type="GO" id="GO:0005886">
    <property type="term" value="C:plasma membrane"/>
    <property type="evidence" value="ECO:0007669"/>
    <property type="project" value="UniProtKB-SubCell"/>
</dbReference>
<dbReference type="EC" id="2.7.13.3" evidence="3"/>
<dbReference type="Gene3D" id="3.30.565.10">
    <property type="entry name" value="Histidine kinase-like ATPase, C-terminal domain"/>
    <property type="match status" value="1"/>
</dbReference>
<dbReference type="GO" id="GO:0006355">
    <property type="term" value="P:regulation of DNA-templated transcription"/>
    <property type="evidence" value="ECO:0007669"/>
    <property type="project" value="InterPro"/>
</dbReference>
<dbReference type="PRINTS" id="PR00344">
    <property type="entry name" value="BCTRLSENSOR"/>
</dbReference>
<comment type="catalytic activity">
    <reaction evidence="1">
        <text>ATP + protein L-histidine = ADP + protein N-phospho-L-histidine.</text>
        <dbReference type="EC" id="2.7.13.3"/>
    </reaction>
</comment>
<evidence type="ECO:0000256" key="2">
    <source>
        <dbReference type="ARBA" id="ARBA00004429"/>
    </source>
</evidence>
<dbReference type="PANTHER" id="PTHR43047:SF72">
    <property type="entry name" value="OSMOSENSING HISTIDINE PROTEIN KINASE SLN1"/>
    <property type="match status" value="1"/>
</dbReference>
<dbReference type="CDD" id="cd00156">
    <property type="entry name" value="REC"/>
    <property type="match status" value="1"/>
</dbReference>
<organism evidence="11 12">
    <name type="scientific">Pararobbsia silviterrae</name>
    <dbReference type="NCBI Taxonomy" id="1792498"/>
    <lineage>
        <taxon>Bacteria</taxon>
        <taxon>Pseudomonadati</taxon>
        <taxon>Pseudomonadota</taxon>
        <taxon>Betaproteobacteria</taxon>
        <taxon>Burkholderiales</taxon>
        <taxon>Burkholderiaceae</taxon>
        <taxon>Pararobbsia</taxon>
    </lineage>
</organism>
<dbReference type="Pfam" id="PF00989">
    <property type="entry name" value="PAS"/>
    <property type="match status" value="1"/>
</dbReference>
<dbReference type="InterPro" id="IPR035965">
    <property type="entry name" value="PAS-like_dom_sf"/>
</dbReference>
<dbReference type="InterPro" id="IPR036890">
    <property type="entry name" value="HATPase_C_sf"/>
</dbReference>
<proteinExistence type="predicted"/>
<dbReference type="InterPro" id="IPR011006">
    <property type="entry name" value="CheY-like_superfamily"/>
</dbReference>
<gene>
    <name evidence="11" type="ORF">D7S86_14410</name>
</gene>
<evidence type="ECO:0000313" key="11">
    <source>
        <dbReference type="EMBL" id="RKP54822.1"/>
    </source>
</evidence>
<dbReference type="InterPro" id="IPR036097">
    <property type="entry name" value="HisK_dim/P_sf"/>
</dbReference>
<feature type="domain" description="Histidine kinase" evidence="8">
    <location>
        <begin position="294"/>
        <end position="513"/>
    </location>
</feature>
<dbReference type="Gene3D" id="1.10.287.130">
    <property type="match status" value="1"/>
</dbReference>
<dbReference type="SUPFAM" id="SSF52172">
    <property type="entry name" value="CheY-like"/>
    <property type="match status" value="2"/>
</dbReference>
<keyword evidence="4 7" id="KW-0597">Phosphoprotein</keyword>
<keyword evidence="5" id="KW-0808">Transferase</keyword>
<dbReference type="InterPro" id="IPR004358">
    <property type="entry name" value="Sig_transdc_His_kin-like_C"/>
</dbReference>
<evidence type="ECO:0000259" key="8">
    <source>
        <dbReference type="PROSITE" id="PS50109"/>
    </source>
</evidence>
<evidence type="ECO:0000256" key="4">
    <source>
        <dbReference type="ARBA" id="ARBA00022553"/>
    </source>
</evidence>
<dbReference type="SUPFAM" id="SSF47384">
    <property type="entry name" value="Homodimeric domain of signal transducing histidine kinase"/>
    <property type="match status" value="1"/>
</dbReference>
<dbReference type="GO" id="GO:0000155">
    <property type="term" value="F:phosphorelay sensor kinase activity"/>
    <property type="evidence" value="ECO:0007669"/>
    <property type="project" value="InterPro"/>
</dbReference>
<dbReference type="SMART" id="SM00388">
    <property type="entry name" value="HisKA"/>
    <property type="match status" value="1"/>
</dbReference>
<dbReference type="SUPFAM" id="SSF55874">
    <property type="entry name" value="ATPase domain of HSP90 chaperone/DNA topoisomerase II/histidine kinase"/>
    <property type="match status" value="1"/>
</dbReference>
<dbReference type="Pfam" id="PF02518">
    <property type="entry name" value="HATPase_c"/>
    <property type="match status" value="1"/>
</dbReference>
<dbReference type="Proteomes" id="UP000270342">
    <property type="component" value="Unassembled WGS sequence"/>
</dbReference>
<dbReference type="FunFam" id="3.30.565.10:FF:000006">
    <property type="entry name" value="Sensor histidine kinase WalK"/>
    <property type="match status" value="1"/>
</dbReference>
<evidence type="ECO:0000256" key="6">
    <source>
        <dbReference type="ARBA" id="ARBA00022777"/>
    </source>
</evidence>
<dbReference type="SMART" id="SM00448">
    <property type="entry name" value="REC"/>
    <property type="match status" value="2"/>
</dbReference>
<feature type="domain" description="Response regulatory" evidence="9">
    <location>
        <begin position="5"/>
        <end position="125"/>
    </location>
</feature>
<evidence type="ECO:0000313" key="12">
    <source>
        <dbReference type="Proteomes" id="UP000270342"/>
    </source>
</evidence>
<dbReference type="Pfam" id="PF00512">
    <property type="entry name" value="HisKA"/>
    <property type="match status" value="1"/>
</dbReference>
<evidence type="ECO:0000259" key="9">
    <source>
        <dbReference type="PROSITE" id="PS50110"/>
    </source>
</evidence>
<name>A0A494Y3C3_9BURK</name>
<dbReference type="Gene3D" id="3.30.450.20">
    <property type="entry name" value="PAS domain"/>
    <property type="match status" value="1"/>
</dbReference>
<dbReference type="Pfam" id="PF00072">
    <property type="entry name" value="Response_reg"/>
    <property type="match status" value="2"/>
</dbReference>
<evidence type="ECO:0000256" key="3">
    <source>
        <dbReference type="ARBA" id="ARBA00012438"/>
    </source>
</evidence>
<dbReference type="RefSeq" id="WP_121087513.1">
    <property type="nucleotide sequence ID" value="NZ_RBZU01000005.1"/>
</dbReference>
<dbReference type="SUPFAM" id="SSF55785">
    <property type="entry name" value="PYP-like sensor domain (PAS domain)"/>
    <property type="match status" value="1"/>
</dbReference>
<feature type="domain" description="PAS" evidence="10">
    <location>
        <begin position="143"/>
        <end position="190"/>
    </location>
</feature>
<comment type="caution">
    <text evidence="11">The sequence shown here is derived from an EMBL/GenBank/DDBJ whole genome shotgun (WGS) entry which is preliminary data.</text>
</comment>
<dbReference type="InterPro" id="IPR013767">
    <property type="entry name" value="PAS_fold"/>
</dbReference>
<dbReference type="CDD" id="cd00130">
    <property type="entry name" value="PAS"/>
    <property type="match status" value="1"/>
</dbReference>
<sequence length="662" mass="71537">MTTLHVILVEDSALDAEFTLSALDRGGYHAETTLVDNEAAFTRALDEAIGNDRLDLILADFVLPSFSGTEALAIARARAPDVPFIFVSGVLGEEHAVDMLKRGATDYVLKQRLSRLPAVVARALNERSVRLERIRIERTLHETETHFRLLVDALRDYAVMTLDAHGCVRTWNAASERILGYTSAEVLGQSARIFFSREDIEAGAFERELDEARRVGTSSDDRWLWRKDGKSFFAAGTTTAILSDDLRAGGERTLLGFSKIIRDATQARFAADALRLAKEQAETANRAKDHFLAVLSHELRTPLTPILAAVRLIEMKGPLPDGVNATLDVIRRNVELEARLIDDLLDLTSIARGKLSLNFQAVSLDEVLMSALEMSSADMHAKRLHISTRFEIEGTRVSGDAARLQQIIWNLVRNAVKFTPEGGRVEVTVCRPDPQCVSVVVSDTGIGISAEALPRIFSAFEQADETISKGFGGLGLGLAIASTLAQKHGGTLSAHSEGRGAGARFTLTLPVLLDAGPVDDRAAGEEAAPESSSSLRVLLVEDNAFTSSAMADLLSALGHQVSVADTVHGAIELAGDRPFDLLISDIGLPDGSGLDVMHAWTARQPGVPGVAVTGYGMDEDVRRCRDAGFADHLTKPVNVDRLEAMLRAIARQVATQQSGGRT</sequence>
<accession>A0A494Y3C3</accession>
<feature type="modified residue" description="4-aspartylphosphate" evidence="7">
    <location>
        <position position="585"/>
    </location>
</feature>
<dbReference type="InterPro" id="IPR005467">
    <property type="entry name" value="His_kinase_dom"/>
</dbReference>
<dbReference type="SMART" id="SM00091">
    <property type="entry name" value="PAS"/>
    <property type="match status" value="1"/>
</dbReference>
<keyword evidence="12" id="KW-1185">Reference proteome</keyword>
<dbReference type="GO" id="GO:0009927">
    <property type="term" value="F:histidine phosphotransfer kinase activity"/>
    <property type="evidence" value="ECO:0007669"/>
    <property type="project" value="TreeGrafter"/>
</dbReference>
<feature type="modified residue" description="4-aspartylphosphate" evidence="7">
    <location>
        <position position="60"/>
    </location>
</feature>
<dbReference type="PROSITE" id="PS50110">
    <property type="entry name" value="RESPONSE_REGULATORY"/>
    <property type="match status" value="2"/>
</dbReference>
<dbReference type="InterPro" id="IPR000014">
    <property type="entry name" value="PAS"/>
</dbReference>
<dbReference type="InterPro" id="IPR003661">
    <property type="entry name" value="HisK_dim/P_dom"/>
</dbReference>
<reference evidence="11 12" key="1">
    <citation type="submission" date="2018-10" db="EMBL/GenBank/DDBJ databases">
        <title>Robbsia sp. DHC34, isolated from soil.</title>
        <authorList>
            <person name="Gao Z.-H."/>
            <person name="Qiu L.-H."/>
        </authorList>
    </citation>
    <scope>NUCLEOTIDE SEQUENCE [LARGE SCALE GENOMIC DNA]</scope>
    <source>
        <strain evidence="11 12">DHC34</strain>
    </source>
</reference>
<dbReference type="InterPro" id="IPR001789">
    <property type="entry name" value="Sig_transdc_resp-reg_receiver"/>
</dbReference>
<dbReference type="InterPro" id="IPR003594">
    <property type="entry name" value="HATPase_dom"/>
</dbReference>
<dbReference type="AlphaFoldDB" id="A0A494Y3C3"/>
<evidence type="ECO:0000259" key="10">
    <source>
        <dbReference type="PROSITE" id="PS50112"/>
    </source>
</evidence>
<dbReference type="SMART" id="SM00387">
    <property type="entry name" value="HATPase_c"/>
    <property type="match status" value="1"/>
</dbReference>
<evidence type="ECO:0000256" key="7">
    <source>
        <dbReference type="PROSITE-ProRule" id="PRU00169"/>
    </source>
</evidence>
<evidence type="ECO:0000256" key="1">
    <source>
        <dbReference type="ARBA" id="ARBA00000085"/>
    </source>
</evidence>
<keyword evidence="6" id="KW-0418">Kinase</keyword>
<comment type="subcellular location">
    <subcellularLocation>
        <location evidence="2">Cell inner membrane</location>
        <topology evidence="2">Multi-pass membrane protein</topology>
    </subcellularLocation>
</comment>
<dbReference type="EMBL" id="RBZU01000005">
    <property type="protein sequence ID" value="RKP54822.1"/>
    <property type="molecule type" value="Genomic_DNA"/>
</dbReference>
<dbReference type="PROSITE" id="PS50109">
    <property type="entry name" value="HIS_KIN"/>
    <property type="match status" value="1"/>
</dbReference>
<evidence type="ECO:0000256" key="5">
    <source>
        <dbReference type="ARBA" id="ARBA00022679"/>
    </source>
</evidence>